<feature type="domain" description="Surface presentation of antigen" evidence="2">
    <location>
        <begin position="206"/>
        <end position="279"/>
    </location>
</feature>
<dbReference type="Proteomes" id="UP000300926">
    <property type="component" value="Unassembled WGS sequence"/>
</dbReference>
<evidence type="ECO:0000256" key="1">
    <source>
        <dbReference type="SAM" id="MobiDB-lite"/>
    </source>
</evidence>
<dbReference type="AlphaFoldDB" id="A0A0A1A8P5"/>
<reference evidence="4 6" key="2">
    <citation type="submission" date="2020-06" db="EMBL/GenBank/DDBJ databases">
        <title>REHAB project genomes.</title>
        <authorList>
            <person name="Shaw L.P."/>
        </authorList>
    </citation>
    <scope>NUCLEOTIDE SEQUENCE [LARGE SCALE GENOMIC DNA]</scope>
    <source>
        <strain evidence="4 6">RHB07-C04</strain>
    </source>
</reference>
<evidence type="ECO:0000313" key="5">
    <source>
        <dbReference type="Proteomes" id="UP000300926"/>
    </source>
</evidence>
<dbReference type="InterPro" id="IPR056746">
    <property type="entry name" value="SPAN_dom"/>
</dbReference>
<feature type="compositionally biased region" description="Basic and acidic residues" evidence="1">
    <location>
        <begin position="263"/>
        <end position="291"/>
    </location>
</feature>
<gene>
    <name evidence="3" type="primary">eivJ2</name>
    <name evidence="3" type="ORF">ExPECSC038_00056</name>
    <name evidence="4" type="ORF">HVW04_20800</name>
</gene>
<protein>
    <submittedName>
        <fullName evidence="3">Type III secretion protein</fullName>
    </submittedName>
</protein>
<feature type="region of interest" description="Disordered" evidence="1">
    <location>
        <begin position="253"/>
        <end position="291"/>
    </location>
</feature>
<name>A0A0A1A8P5_ECOLX</name>
<feature type="region of interest" description="Disordered" evidence="1">
    <location>
        <begin position="58"/>
        <end position="77"/>
    </location>
</feature>
<dbReference type="EMBL" id="CP057975">
    <property type="protein sequence ID" value="QMP47149.1"/>
    <property type="molecule type" value="Genomic_DNA"/>
</dbReference>
<accession>A0A0A1A8P5</accession>
<evidence type="ECO:0000259" key="2">
    <source>
        <dbReference type="Pfam" id="PF02510"/>
    </source>
</evidence>
<dbReference type="Pfam" id="PF02510">
    <property type="entry name" value="SPAN"/>
    <property type="match status" value="1"/>
</dbReference>
<sequence length="291" mass="33670">MDEVKKIEHYKNLNTDTSENSAADLDSFLKKNKKNKEMSEIVAGSILQLLRQAQDSQFPTFGKKNGQMKSIDNKSSLQVDRNSSFSLQTNGIEQLSTKKVLNMTSRYQGVNSELSDKAIQFKGEIHNGIHTENITVQNHSNNKEREKKYRDGDKKNGEQAHLLDITNERRFADNKIMFTQHIEKQRNVHTLNQNDINNSVNSANVPENELTYQFQRWGQNHTVRILESSEGIRLKPSDTIVSDRLHEAQHNDVTAQRWVLTEQDERQGQRHQPHDEQENEGKFENDQKDES</sequence>
<evidence type="ECO:0000313" key="3">
    <source>
        <dbReference type="EMBL" id="GCO10122.1"/>
    </source>
</evidence>
<evidence type="ECO:0000313" key="6">
    <source>
        <dbReference type="Proteomes" id="UP000514715"/>
    </source>
</evidence>
<feature type="compositionally biased region" description="Basic and acidic residues" evidence="1">
    <location>
        <begin position="141"/>
        <end position="157"/>
    </location>
</feature>
<dbReference type="EMBL" id="BFIH01000004">
    <property type="protein sequence ID" value="GCO10122.1"/>
    <property type="molecule type" value="Genomic_DNA"/>
</dbReference>
<reference evidence="3 5" key="1">
    <citation type="submission" date="2018-04" db="EMBL/GenBank/DDBJ databases">
        <title>Large scale genomics of bovine and human commensal E. coli to reveal the emerging process of EHEC.</title>
        <authorList>
            <person name="Arimizu Y."/>
            <person name="Ogura Y."/>
        </authorList>
    </citation>
    <scope>NUCLEOTIDE SEQUENCE [LARGE SCALE GENOMIC DNA]</scope>
    <source>
        <strain evidence="3 5">ECSC038</strain>
    </source>
</reference>
<dbReference type="Proteomes" id="UP000514715">
    <property type="component" value="Chromosome"/>
</dbReference>
<evidence type="ECO:0000313" key="4">
    <source>
        <dbReference type="EMBL" id="QMP47149.1"/>
    </source>
</evidence>
<feature type="region of interest" description="Disordered" evidence="1">
    <location>
        <begin position="137"/>
        <end position="157"/>
    </location>
</feature>
<organism evidence="3 5">
    <name type="scientific">Escherichia coli</name>
    <dbReference type="NCBI Taxonomy" id="562"/>
    <lineage>
        <taxon>Bacteria</taxon>
        <taxon>Pseudomonadati</taxon>
        <taxon>Pseudomonadota</taxon>
        <taxon>Gammaproteobacteria</taxon>
        <taxon>Enterobacterales</taxon>
        <taxon>Enterobacteriaceae</taxon>
        <taxon>Escherichia</taxon>
    </lineage>
</organism>
<feature type="compositionally biased region" description="Polar residues" evidence="1">
    <location>
        <begin position="67"/>
        <end position="77"/>
    </location>
</feature>
<proteinExistence type="predicted"/>